<evidence type="ECO:0000313" key="2">
    <source>
        <dbReference type="EMBL" id="ODQ60267.1"/>
    </source>
</evidence>
<sequence>MQHLQASSFPQAATPSNSSPFKSPILIKPWGDEISYGGQWSLPGVSSKFGQTRGPIIDINEISFQLLDELDPSFWSLENYLKAVQTFSSPYYQELSLDQLIKSYAASLCLQKIQKDNHYYEKNTLFESPNSSSELGNCQKQLMESNGKFTSNDKMLQLISTLHKLSEISNQIKIFQGFDLSALYQSSVWPNESSISTLVHFFPVFNDLFPLKNTNEKAEICLVNLKSELESATNDKGTNFLSLGSQGFEGFINTVSNEVNSWYSGNLETPTTPRKRSFDLVDANFNNIEETSSLSPIAAAAATNPVNLSSPLVTRTKSQMRKRRRFSVA</sequence>
<protein>
    <submittedName>
        <fullName evidence="2">Uncharacterized protein</fullName>
    </submittedName>
</protein>
<proteinExistence type="predicted"/>
<dbReference type="AlphaFoldDB" id="A0A1E3P5Z5"/>
<keyword evidence="3" id="KW-1185">Reference proteome</keyword>
<evidence type="ECO:0000313" key="3">
    <source>
        <dbReference type="Proteomes" id="UP000094112"/>
    </source>
</evidence>
<organism evidence="2 3">
    <name type="scientific">Wickerhamomyces anomalus (strain ATCC 58044 / CBS 1984 / NCYC 433 / NRRL Y-366-8)</name>
    <name type="common">Yeast</name>
    <name type="synonym">Hansenula anomala</name>
    <dbReference type="NCBI Taxonomy" id="683960"/>
    <lineage>
        <taxon>Eukaryota</taxon>
        <taxon>Fungi</taxon>
        <taxon>Dikarya</taxon>
        <taxon>Ascomycota</taxon>
        <taxon>Saccharomycotina</taxon>
        <taxon>Saccharomycetes</taxon>
        <taxon>Phaffomycetales</taxon>
        <taxon>Wickerhamomycetaceae</taxon>
        <taxon>Wickerhamomyces</taxon>
    </lineage>
</organism>
<gene>
    <name evidence="2" type="ORF">WICANDRAFT_78876</name>
</gene>
<dbReference type="OrthoDB" id="10530078at2759"/>
<accession>A0A1E3P5Z5</accession>
<reference evidence="2 3" key="1">
    <citation type="journal article" date="2016" name="Proc. Natl. Acad. Sci. U.S.A.">
        <title>Comparative genomics of biotechnologically important yeasts.</title>
        <authorList>
            <person name="Riley R."/>
            <person name="Haridas S."/>
            <person name="Wolfe K.H."/>
            <person name="Lopes M.R."/>
            <person name="Hittinger C.T."/>
            <person name="Goeker M."/>
            <person name="Salamov A.A."/>
            <person name="Wisecaver J.H."/>
            <person name="Long T.M."/>
            <person name="Calvey C.H."/>
            <person name="Aerts A.L."/>
            <person name="Barry K.W."/>
            <person name="Choi C."/>
            <person name="Clum A."/>
            <person name="Coughlan A.Y."/>
            <person name="Deshpande S."/>
            <person name="Douglass A.P."/>
            <person name="Hanson S.J."/>
            <person name="Klenk H.-P."/>
            <person name="LaButti K.M."/>
            <person name="Lapidus A."/>
            <person name="Lindquist E.A."/>
            <person name="Lipzen A.M."/>
            <person name="Meier-Kolthoff J.P."/>
            <person name="Ohm R.A."/>
            <person name="Otillar R.P."/>
            <person name="Pangilinan J.L."/>
            <person name="Peng Y."/>
            <person name="Rokas A."/>
            <person name="Rosa C.A."/>
            <person name="Scheuner C."/>
            <person name="Sibirny A.A."/>
            <person name="Slot J.C."/>
            <person name="Stielow J.B."/>
            <person name="Sun H."/>
            <person name="Kurtzman C.P."/>
            <person name="Blackwell M."/>
            <person name="Grigoriev I.V."/>
            <person name="Jeffries T.W."/>
        </authorList>
    </citation>
    <scope>NUCLEOTIDE SEQUENCE [LARGE SCALE GENOMIC DNA]</scope>
    <source>
        <strain evidence="3">ATCC 58044 / CBS 1984 / NCYC 433 / NRRL Y-366-8</strain>
    </source>
</reference>
<dbReference type="EMBL" id="KV454210">
    <property type="protein sequence ID" value="ODQ60267.1"/>
    <property type="molecule type" value="Genomic_DNA"/>
</dbReference>
<feature type="region of interest" description="Disordered" evidence="1">
    <location>
        <begin position="1"/>
        <end position="20"/>
    </location>
</feature>
<name>A0A1E3P5Z5_WICAA</name>
<dbReference type="RefSeq" id="XP_019039474.1">
    <property type="nucleotide sequence ID" value="XM_019184803.1"/>
</dbReference>
<dbReference type="Proteomes" id="UP000094112">
    <property type="component" value="Unassembled WGS sequence"/>
</dbReference>
<evidence type="ECO:0000256" key="1">
    <source>
        <dbReference type="SAM" id="MobiDB-lite"/>
    </source>
</evidence>
<dbReference type="GeneID" id="30202049"/>